<name>A0A4Y2J0Q8_ARAVE</name>
<evidence type="ECO:0000313" key="3">
    <source>
        <dbReference type="Proteomes" id="UP000499080"/>
    </source>
</evidence>
<keyword evidence="3" id="KW-1185">Reference proteome</keyword>
<gene>
    <name evidence="2" type="ORF">AVEN_271707_1</name>
</gene>
<dbReference type="OrthoDB" id="6466835at2759"/>
<accession>A0A4Y2J0Q8</accession>
<evidence type="ECO:0000313" key="2">
    <source>
        <dbReference type="EMBL" id="GBM83717.1"/>
    </source>
</evidence>
<proteinExistence type="predicted"/>
<feature type="compositionally biased region" description="Basic and acidic residues" evidence="1">
    <location>
        <begin position="30"/>
        <end position="52"/>
    </location>
</feature>
<sequence length="79" mass="9195">MPTPFEKEMERLYKLLAETDEDSDFGNEDNGPKDVLKEHFSDHESVSELHTESEEDGDSGNELGMVFFKRWQTVEENKI</sequence>
<reference evidence="2 3" key="1">
    <citation type="journal article" date="2019" name="Sci. Rep.">
        <title>Orb-weaving spider Araneus ventricosus genome elucidates the spidroin gene catalogue.</title>
        <authorList>
            <person name="Kono N."/>
            <person name="Nakamura H."/>
            <person name="Ohtoshi R."/>
            <person name="Moran D.A.P."/>
            <person name="Shinohara A."/>
            <person name="Yoshida Y."/>
            <person name="Fujiwara M."/>
            <person name="Mori M."/>
            <person name="Tomita M."/>
            <person name="Arakawa K."/>
        </authorList>
    </citation>
    <scope>NUCLEOTIDE SEQUENCE [LARGE SCALE GENOMIC DNA]</scope>
</reference>
<dbReference type="EMBL" id="BGPR01003103">
    <property type="protein sequence ID" value="GBM83717.1"/>
    <property type="molecule type" value="Genomic_DNA"/>
</dbReference>
<organism evidence="2 3">
    <name type="scientific">Araneus ventricosus</name>
    <name type="common">Orbweaver spider</name>
    <name type="synonym">Epeira ventricosa</name>
    <dbReference type="NCBI Taxonomy" id="182803"/>
    <lineage>
        <taxon>Eukaryota</taxon>
        <taxon>Metazoa</taxon>
        <taxon>Ecdysozoa</taxon>
        <taxon>Arthropoda</taxon>
        <taxon>Chelicerata</taxon>
        <taxon>Arachnida</taxon>
        <taxon>Araneae</taxon>
        <taxon>Araneomorphae</taxon>
        <taxon>Entelegynae</taxon>
        <taxon>Araneoidea</taxon>
        <taxon>Araneidae</taxon>
        <taxon>Araneus</taxon>
    </lineage>
</organism>
<evidence type="ECO:0000256" key="1">
    <source>
        <dbReference type="SAM" id="MobiDB-lite"/>
    </source>
</evidence>
<protein>
    <submittedName>
        <fullName evidence="2">Uncharacterized protein</fullName>
    </submittedName>
</protein>
<feature type="region of interest" description="Disordered" evidence="1">
    <location>
        <begin position="17"/>
        <end position="61"/>
    </location>
</feature>
<dbReference type="AlphaFoldDB" id="A0A4Y2J0Q8"/>
<comment type="caution">
    <text evidence="2">The sequence shown here is derived from an EMBL/GenBank/DDBJ whole genome shotgun (WGS) entry which is preliminary data.</text>
</comment>
<dbReference type="Proteomes" id="UP000499080">
    <property type="component" value="Unassembled WGS sequence"/>
</dbReference>
<feature type="compositionally biased region" description="Acidic residues" evidence="1">
    <location>
        <begin position="18"/>
        <end position="27"/>
    </location>
</feature>